<feature type="compositionally biased region" description="Low complexity" evidence="2">
    <location>
        <begin position="133"/>
        <end position="155"/>
    </location>
</feature>
<evidence type="ECO:0000313" key="4">
    <source>
        <dbReference type="EMBL" id="TDT43096.1"/>
    </source>
</evidence>
<dbReference type="AlphaFoldDB" id="A0A4R7JYE7"/>
<dbReference type="Pfam" id="PF01476">
    <property type="entry name" value="LysM"/>
    <property type="match status" value="1"/>
</dbReference>
<evidence type="ECO:0000256" key="2">
    <source>
        <dbReference type="SAM" id="MobiDB-lite"/>
    </source>
</evidence>
<dbReference type="InterPro" id="IPR018392">
    <property type="entry name" value="LysM"/>
</dbReference>
<feature type="compositionally biased region" description="Low complexity" evidence="2">
    <location>
        <begin position="107"/>
        <end position="121"/>
    </location>
</feature>
<dbReference type="Gene3D" id="3.10.350.10">
    <property type="entry name" value="LysM domain"/>
    <property type="match status" value="1"/>
</dbReference>
<dbReference type="InterPro" id="IPR011055">
    <property type="entry name" value="Dup_hybrid_motif"/>
</dbReference>
<gene>
    <name evidence="4" type="ORF">DES49_0906</name>
</gene>
<dbReference type="SUPFAM" id="SSF51261">
    <property type="entry name" value="Duplicated hybrid motif"/>
    <property type="match status" value="1"/>
</dbReference>
<dbReference type="GO" id="GO:0032153">
    <property type="term" value="C:cell division site"/>
    <property type="evidence" value="ECO:0007669"/>
    <property type="project" value="TreeGrafter"/>
</dbReference>
<dbReference type="PROSITE" id="PS51782">
    <property type="entry name" value="LYSM"/>
    <property type="match status" value="1"/>
</dbReference>
<dbReference type="InterPro" id="IPR036779">
    <property type="entry name" value="LysM_dom_sf"/>
</dbReference>
<keyword evidence="5" id="KW-1185">Reference proteome</keyword>
<dbReference type="CDD" id="cd12797">
    <property type="entry name" value="M23_peptidase"/>
    <property type="match status" value="1"/>
</dbReference>
<feature type="domain" description="LysM" evidence="3">
    <location>
        <begin position="55"/>
        <end position="99"/>
    </location>
</feature>
<dbReference type="Proteomes" id="UP000295830">
    <property type="component" value="Unassembled WGS sequence"/>
</dbReference>
<dbReference type="GO" id="GO:0004222">
    <property type="term" value="F:metalloendopeptidase activity"/>
    <property type="evidence" value="ECO:0007669"/>
    <property type="project" value="TreeGrafter"/>
</dbReference>
<protein>
    <submittedName>
        <fullName evidence="4">Murein DD-endopeptidase MepM/ murein hydrolase activator NlpD</fullName>
    </submittedName>
</protein>
<sequence>MPYRASKVSGNLMSQRRFINSAPGLIGLVVLLVLSGCNSTELLLDDDYNPRVTWGRHVVSEGETLYSVAMRYGWNYRDLAAANGIQEPYEIHPGDVIHLNREVEQGTGARSSAGRSSPSSTDQGTESTSRKPSQNTSSSTPKSSSVASSGNRASNTELQAGNTSVNDIVWRWPHSGPVIAKYSSESADMNKGIDIGGDAGDPIEAAADGSVVYAGSGLLGYGNLIIVNHSEHFLSAYAHSRAILVEEGEKVSQGETIAEMGSTGADRTMLHFEIRRKGDPVDPAQYLPPR</sequence>
<evidence type="ECO:0000313" key="5">
    <source>
        <dbReference type="Proteomes" id="UP000295830"/>
    </source>
</evidence>
<dbReference type="CDD" id="cd00118">
    <property type="entry name" value="LysM"/>
    <property type="match status" value="1"/>
</dbReference>
<dbReference type="Gene3D" id="2.70.70.10">
    <property type="entry name" value="Glucose Permease (Domain IIA)"/>
    <property type="match status" value="1"/>
</dbReference>
<dbReference type="SMART" id="SM00257">
    <property type="entry name" value="LysM"/>
    <property type="match status" value="1"/>
</dbReference>
<dbReference type="PANTHER" id="PTHR21666">
    <property type="entry name" value="PEPTIDASE-RELATED"/>
    <property type="match status" value="1"/>
</dbReference>
<dbReference type="Pfam" id="PF01551">
    <property type="entry name" value="Peptidase_M23"/>
    <property type="match status" value="1"/>
</dbReference>
<evidence type="ECO:0000259" key="3">
    <source>
        <dbReference type="PROSITE" id="PS51782"/>
    </source>
</evidence>
<feature type="compositionally biased region" description="Polar residues" evidence="2">
    <location>
        <begin position="122"/>
        <end position="132"/>
    </location>
</feature>
<dbReference type="InterPro" id="IPR016047">
    <property type="entry name" value="M23ase_b-sheet_dom"/>
</dbReference>
<reference evidence="4 5" key="1">
    <citation type="submission" date="2019-03" db="EMBL/GenBank/DDBJ databases">
        <title>Genomic Encyclopedia of Type Strains, Phase IV (KMG-IV): sequencing the most valuable type-strain genomes for metagenomic binning, comparative biology and taxonomic classification.</title>
        <authorList>
            <person name="Goeker M."/>
        </authorList>
    </citation>
    <scope>NUCLEOTIDE SEQUENCE [LARGE SCALE GENOMIC DNA]</scope>
    <source>
        <strain evidence="4 5">DSM 15505</strain>
    </source>
</reference>
<comment type="similarity">
    <text evidence="1">Belongs to the E.coli NlpD/Haemophilus LppB family.</text>
</comment>
<dbReference type="EMBL" id="SOAX01000002">
    <property type="protein sequence ID" value="TDT43096.1"/>
    <property type="molecule type" value="Genomic_DNA"/>
</dbReference>
<accession>A0A4R7JYE7</accession>
<evidence type="ECO:0000256" key="1">
    <source>
        <dbReference type="ARBA" id="ARBA00038420"/>
    </source>
</evidence>
<organism evidence="4 5">
    <name type="scientific">Halospina denitrificans</name>
    <dbReference type="NCBI Taxonomy" id="332522"/>
    <lineage>
        <taxon>Bacteria</taxon>
        <taxon>Pseudomonadati</taxon>
        <taxon>Pseudomonadota</taxon>
        <taxon>Gammaproteobacteria</taxon>
        <taxon>Halospina</taxon>
    </lineage>
</organism>
<name>A0A4R7JYE7_9GAMM</name>
<dbReference type="PANTHER" id="PTHR21666:SF263">
    <property type="entry name" value="MUREIN HYDROLASE ACTIVATOR NLPD"/>
    <property type="match status" value="1"/>
</dbReference>
<feature type="region of interest" description="Disordered" evidence="2">
    <location>
        <begin position="105"/>
        <end position="160"/>
    </location>
</feature>
<dbReference type="GO" id="GO:0009279">
    <property type="term" value="C:cell outer membrane"/>
    <property type="evidence" value="ECO:0007669"/>
    <property type="project" value="TreeGrafter"/>
</dbReference>
<comment type="caution">
    <text evidence="4">The sequence shown here is derived from an EMBL/GenBank/DDBJ whole genome shotgun (WGS) entry which is preliminary data.</text>
</comment>
<keyword evidence="4" id="KW-0378">Hydrolase</keyword>
<proteinExistence type="inferred from homology"/>
<dbReference type="InterPro" id="IPR050570">
    <property type="entry name" value="Cell_wall_metabolism_enzyme"/>
</dbReference>